<evidence type="ECO:0000313" key="1">
    <source>
        <dbReference type="EMBL" id="CAG8773072.1"/>
    </source>
</evidence>
<reference evidence="1" key="1">
    <citation type="submission" date="2021-06" db="EMBL/GenBank/DDBJ databases">
        <authorList>
            <person name="Kallberg Y."/>
            <person name="Tangrot J."/>
            <person name="Rosling A."/>
        </authorList>
    </citation>
    <scope>NUCLEOTIDE SEQUENCE</scope>
    <source>
        <strain evidence="1">CL356</strain>
    </source>
</reference>
<organism evidence="1 2">
    <name type="scientific">Acaulospora colombiana</name>
    <dbReference type="NCBI Taxonomy" id="27376"/>
    <lineage>
        <taxon>Eukaryota</taxon>
        <taxon>Fungi</taxon>
        <taxon>Fungi incertae sedis</taxon>
        <taxon>Mucoromycota</taxon>
        <taxon>Glomeromycotina</taxon>
        <taxon>Glomeromycetes</taxon>
        <taxon>Diversisporales</taxon>
        <taxon>Acaulosporaceae</taxon>
        <taxon>Acaulospora</taxon>
    </lineage>
</organism>
<gene>
    <name evidence="1" type="ORF">ACOLOM_LOCUS13915</name>
</gene>
<evidence type="ECO:0000313" key="2">
    <source>
        <dbReference type="Proteomes" id="UP000789525"/>
    </source>
</evidence>
<protein>
    <submittedName>
        <fullName evidence="1">12595_t:CDS:1</fullName>
    </submittedName>
</protein>
<dbReference type="EMBL" id="CAJVPT010066241">
    <property type="protein sequence ID" value="CAG8773072.1"/>
    <property type="molecule type" value="Genomic_DNA"/>
</dbReference>
<feature type="non-terminal residue" evidence="1">
    <location>
        <position position="1"/>
    </location>
</feature>
<comment type="caution">
    <text evidence="1">The sequence shown here is derived from an EMBL/GenBank/DDBJ whole genome shotgun (WGS) entry which is preliminary data.</text>
</comment>
<dbReference type="Proteomes" id="UP000789525">
    <property type="component" value="Unassembled WGS sequence"/>
</dbReference>
<name>A0ACA9R1V2_9GLOM</name>
<proteinExistence type="predicted"/>
<accession>A0ACA9R1V2</accession>
<feature type="non-terminal residue" evidence="1">
    <location>
        <position position="94"/>
    </location>
</feature>
<sequence length="94" mass="10544">HSISMSVKGIVETSRKGRPRIDSRLSGIGEVMREMGDLYGTCMTKMIPVRHEYEGPFYKFGRGLETLDDASFAAGDTANMLFWLLDSTGFWTDT</sequence>
<keyword evidence="2" id="KW-1185">Reference proteome</keyword>